<feature type="transmembrane region" description="Helical" evidence="1">
    <location>
        <begin position="96"/>
        <end position="114"/>
    </location>
</feature>
<gene>
    <name evidence="2" type="ORF">BTO13_11060</name>
</gene>
<dbReference type="Proteomes" id="UP000237608">
    <property type="component" value="Unassembled WGS sequence"/>
</dbReference>
<keyword evidence="3" id="KW-1185">Reference proteome</keyword>
<feature type="transmembrane region" description="Helical" evidence="1">
    <location>
        <begin position="67"/>
        <end position="84"/>
    </location>
</feature>
<dbReference type="RefSeq" id="WP_105046881.1">
    <property type="nucleotide sequence ID" value="NZ_CP150662.1"/>
</dbReference>
<feature type="transmembrane region" description="Helical" evidence="1">
    <location>
        <begin position="13"/>
        <end position="35"/>
    </location>
</feature>
<dbReference type="AlphaFoldDB" id="A0A2S7WDN2"/>
<reference evidence="2 3" key="1">
    <citation type="submission" date="2016-12" db="EMBL/GenBank/DDBJ databases">
        <title>Trade-off between light-utilization and light-protection in marine flavobacteria.</title>
        <authorList>
            <person name="Kumagai Y."/>
            <person name="Yoshizawa S."/>
            <person name="Kogure K."/>
            <person name="Iwasaki W."/>
        </authorList>
    </citation>
    <scope>NUCLEOTIDE SEQUENCE [LARGE SCALE GENOMIC DNA]</scope>
    <source>
        <strain evidence="2 3">KCTC 22729</strain>
    </source>
</reference>
<protein>
    <submittedName>
        <fullName evidence="2">DUF4956 domain-containing protein</fullName>
    </submittedName>
</protein>
<dbReference type="Pfam" id="PF16316">
    <property type="entry name" value="DUF4956"/>
    <property type="match status" value="1"/>
</dbReference>
<dbReference type="EMBL" id="MSCL01000001">
    <property type="protein sequence ID" value="PQJ75729.1"/>
    <property type="molecule type" value="Genomic_DNA"/>
</dbReference>
<keyword evidence="1" id="KW-1133">Transmembrane helix</keyword>
<comment type="caution">
    <text evidence="2">The sequence shown here is derived from an EMBL/GenBank/DDBJ whole genome shotgun (WGS) entry which is preliminary data.</text>
</comment>
<evidence type="ECO:0000256" key="1">
    <source>
        <dbReference type="SAM" id="Phobius"/>
    </source>
</evidence>
<evidence type="ECO:0000313" key="3">
    <source>
        <dbReference type="Proteomes" id="UP000237608"/>
    </source>
</evidence>
<feature type="transmembrane region" description="Helical" evidence="1">
    <location>
        <begin position="44"/>
        <end position="61"/>
    </location>
</feature>
<organism evidence="2 3">
    <name type="scientific">Polaribacter gangjinensis</name>
    <dbReference type="NCBI Taxonomy" id="574710"/>
    <lineage>
        <taxon>Bacteria</taxon>
        <taxon>Pseudomonadati</taxon>
        <taxon>Bacteroidota</taxon>
        <taxon>Flavobacteriia</taxon>
        <taxon>Flavobacteriales</taxon>
        <taxon>Flavobacteriaceae</taxon>
    </lineage>
</organism>
<evidence type="ECO:0000313" key="2">
    <source>
        <dbReference type="EMBL" id="PQJ75729.1"/>
    </source>
</evidence>
<dbReference type="OrthoDB" id="154078at2"/>
<keyword evidence="1" id="KW-0472">Membrane</keyword>
<name>A0A2S7WDN2_9FLAO</name>
<proteinExistence type="predicted"/>
<sequence length="205" mass="24216">MDLLNFPIFDQDFYSMALLFFLNLFFITIIIRWFYYGSTGRKDYLFTFFMISIVLFFISFTLKKFNLNIGLAIGLFAVFGIIRYRTESIPIREMTYLFIVIGISLMNAVVNSKLSYTEILFSNVAITWAVGFIEKVWHVKHEITKKIIYEKIENIKSENYEFLIADLEERTGIPINKVTIDDIDFVKDCATLTIYYNLQPEKRKK</sequence>
<dbReference type="InterPro" id="IPR032531">
    <property type="entry name" value="DUF4956"/>
</dbReference>
<accession>A0A2S7WDN2</accession>
<keyword evidence="1" id="KW-0812">Transmembrane</keyword>